<name>A0A517Y1U1_9BACT</name>
<evidence type="ECO:0000313" key="3">
    <source>
        <dbReference type="Proteomes" id="UP000319576"/>
    </source>
</evidence>
<dbReference type="Proteomes" id="UP000319576">
    <property type="component" value="Chromosome"/>
</dbReference>
<feature type="transmembrane region" description="Helical" evidence="1">
    <location>
        <begin position="89"/>
        <end position="114"/>
    </location>
</feature>
<feature type="transmembrane region" description="Helical" evidence="1">
    <location>
        <begin position="151"/>
        <end position="169"/>
    </location>
</feature>
<feature type="transmembrane region" description="Helical" evidence="1">
    <location>
        <begin position="35"/>
        <end position="52"/>
    </location>
</feature>
<accession>A0A517Y1U1</accession>
<proteinExistence type="predicted"/>
<evidence type="ECO:0000256" key="1">
    <source>
        <dbReference type="SAM" id="Phobius"/>
    </source>
</evidence>
<evidence type="ECO:0000313" key="2">
    <source>
        <dbReference type="EMBL" id="QDU23722.1"/>
    </source>
</evidence>
<gene>
    <name evidence="2" type="ORF">ETAA1_57280</name>
</gene>
<organism evidence="2 3">
    <name type="scientific">Urbifossiella limnaea</name>
    <dbReference type="NCBI Taxonomy" id="2528023"/>
    <lineage>
        <taxon>Bacteria</taxon>
        <taxon>Pseudomonadati</taxon>
        <taxon>Planctomycetota</taxon>
        <taxon>Planctomycetia</taxon>
        <taxon>Gemmatales</taxon>
        <taxon>Gemmataceae</taxon>
        <taxon>Urbifossiella</taxon>
    </lineage>
</organism>
<keyword evidence="3" id="KW-1185">Reference proteome</keyword>
<sequence>MTLSTTADPADPPLSLARVDFADLYARHLCRHSQFGINVNHLAALFGVWFGVYAMLYWLVPVVWVPVGLAAAYWLAVVPNLPARVSAALAAYLAGFVAAVVYAPPLPAWAVWVYPLLVPLCYKLQAWGHKVFTTAADMTDFNRRYPKGRPLFWVLLFYEVPFLLNYLLLDRRRWAA</sequence>
<keyword evidence="1" id="KW-0812">Transmembrane</keyword>
<keyword evidence="1" id="KW-1133">Transmembrane helix</keyword>
<evidence type="ECO:0008006" key="4">
    <source>
        <dbReference type="Google" id="ProtNLM"/>
    </source>
</evidence>
<protein>
    <recommendedName>
        <fullName evidence="4">DUF962 domain-containing protein</fullName>
    </recommendedName>
</protein>
<reference evidence="2 3" key="1">
    <citation type="submission" date="2019-02" db="EMBL/GenBank/DDBJ databases">
        <title>Deep-cultivation of Planctomycetes and their phenomic and genomic characterization uncovers novel biology.</title>
        <authorList>
            <person name="Wiegand S."/>
            <person name="Jogler M."/>
            <person name="Boedeker C."/>
            <person name="Pinto D."/>
            <person name="Vollmers J."/>
            <person name="Rivas-Marin E."/>
            <person name="Kohn T."/>
            <person name="Peeters S.H."/>
            <person name="Heuer A."/>
            <person name="Rast P."/>
            <person name="Oberbeckmann S."/>
            <person name="Bunk B."/>
            <person name="Jeske O."/>
            <person name="Meyerdierks A."/>
            <person name="Storesund J.E."/>
            <person name="Kallscheuer N."/>
            <person name="Luecker S."/>
            <person name="Lage O.M."/>
            <person name="Pohl T."/>
            <person name="Merkel B.J."/>
            <person name="Hornburger P."/>
            <person name="Mueller R.-W."/>
            <person name="Bruemmer F."/>
            <person name="Labrenz M."/>
            <person name="Spormann A.M."/>
            <person name="Op den Camp H."/>
            <person name="Overmann J."/>
            <person name="Amann R."/>
            <person name="Jetten M.S.M."/>
            <person name="Mascher T."/>
            <person name="Medema M.H."/>
            <person name="Devos D.P."/>
            <person name="Kaster A.-K."/>
            <person name="Ovreas L."/>
            <person name="Rohde M."/>
            <person name="Galperin M.Y."/>
            <person name="Jogler C."/>
        </authorList>
    </citation>
    <scope>NUCLEOTIDE SEQUENCE [LARGE SCALE GENOMIC DNA]</scope>
    <source>
        <strain evidence="2 3">ETA_A1</strain>
    </source>
</reference>
<dbReference type="KEGG" id="uli:ETAA1_57280"/>
<feature type="transmembrane region" description="Helical" evidence="1">
    <location>
        <begin position="58"/>
        <end position="77"/>
    </location>
</feature>
<dbReference type="EMBL" id="CP036273">
    <property type="protein sequence ID" value="QDU23722.1"/>
    <property type="molecule type" value="Genomic_DNA"/>
</dbReference>
<dbReference type="RefSeq" id="WP_202920473.1">
    <property type="nucleotide sequence ID" value="NZ_CP036273.1"/>
</dbReference>
<keyword evidence="1" id="KW-0472">Membrane</keyword>
<dbReference type="AlphaFoldDB" id="A0A517Y1U1"/>